<accession>A0A183MQI9</accession>
<dbReference type="InterPro" id="IPR039980">
    <property type="entry name" value="MADD"/>
</dbReference>
<dbReference type="GO" id="GO:0032483">
    <property type="term" value="P:regulation of Rab protein signal transduction"/>
    <property type="evidence" value="ECO:0007669"/>
    <property type="project" value="TreeGrafter"/>
</dbReference>
<reference evidence="1 2" key="1">
    <citation type="submission" date="2018-11" db="EMBL/GenBank/DDBJ databases">
        <authorList>
            <consortium name="Pathogen Informatics"/>
        </authorList>
    </citation>
    <scope>NUCLEOTIDE SEQUENCE [LARGE SCALE GENOMIC DNA]</scope>
    <source>
        <strain evidence="1 2">Zambia</strain>
    </source>
</reference>
<dbReference type="SMART" id="SM00799">
    <property type="entry name" value="DENN"/>
    <property type="match status" value="1"/>
</dbReference>
<dbReference type="Pfam" id="PF03456">
    <property type="entry name" value="uDENN"/>
    <property type="match status" value="1"/>
</dbReference>
<sequence length="228" mass="26596">MNLKEGLLNNLPYCPRLIDYLVFVGREGHSHSEEVYNQIPSILKCYPLLKHKDFVLPNDVVYFCQPEGCMSSNLSSTNMVIFFNTLLLVGNYNIYPKSKWDSNSTVVDAPKDQILRNDNKQSILTSLCLISHHPFFSKFRQCLHSLKEIIDICDEYFKKLYSLTVGPESFYEKLIFALPDKTRLTLIDFPLHLPLELLGMETCLKVLSAIMLEQKVNYYYYYIFFNTE</sequence>
<proteinExistence type="predicted"/>
<dbReference type="Proteomes" id="UP000277204">
    <property type="component" value="Unassembled WGS sequence"/>
</dbReference>
<dbReference type="GO" id="GO:0042981">
    <property type="term" value="P:regulation of apoptotic process"/>
    <property type="evidence" value="ECO:0007669"/>
    <property type="project" value="TreeGrafter"/>
</dbReference>
<organism evidence="1 2">
    <name type="scientific">Schistosoma margrebowiei</name>
    <dbReference type="NCBI Taxonomy" id="48269"/>
    <lineage>
        <taxon>Eukaryota</taxon>
        <taxon>Metazoa</taxon>
        <taxon>Spiralia</taxon>
        <taxon>Lophotrochozoa</taxon>
        <taxon>Platyhelminthes</taxon>
        <taxon>Trematoda</taxon>
        <taxon>Digenea</taxon>
        <taxon>Strigeidida</taxon>
        <taxon>Schistosomatoidea</taxon>
        <taxon>Schistosomatidae</taxon>
        <taxon>Schistosoma</taxon>
    </lineage>
</organism>
<gene>
    <name evidence="1" type="ORF">SMRZ_LOCUS18314</name>
</gene>
<dbReference type="InterPro" id="IPR005113">
    <property type="entry name" value="uDENN_dom"/>
</dbReference>
<evidence type="ECO:0000313" key="2">
    <source>
        <dbReference type="Proteomes" id="UP000277204"/>
    </source>
</evidence>
<dbReference type="AlphaFoldDB" id="A0A183MQI9"/>
<dbReference type="GO" id="GO:0005829">
    <property type="term" value="C:cytosol"/>
    <property type="evidence" value="ECO:0007669"/>
    <property type="project" value="TreeGrafter"/>
</dbReference>
<dbReference type="Pfam" id="PF02141">
    <property type="entry name" value="DENN"/>
    <property type="match status" value="1"/>
</dbReference>
<dbReference type="InterPro" id="IPR037516">
    <property type="entry name" value="Tripartite_DENN"/>
</dbReference>
<dbReference type="PANTHER" id="PTHR13008">
    <property type="entry name" value="MAP-KINASE ACTIVATING DEATH DOMAIN PROTEIN MADD /DENN/AEX-3 C.ELEGANS"/>
    <property type="match status" value="1"/>
</dbReference>
<dbReference type="PANTHER" id="PTHR13008:SF7">
    <property type="entry name" value="MAP KINASE-ACTIVATING DEATH DOMAIN PROTEIN"/>
    <property type="match status" value="1"/>
</dbReference>
<dbReference type="Gene3D" id="3.30.450.200">
    <property type="match status" value="1"/>
</dbReference>
<dbReference type="STRING" id="48269.A0A183MQI9"/>
<evidence type="ECO:0000313" key="1">
    <source>
        <dbReference type="EMBL" id="VDP27330.1"/>
    </source>
</evidence>
<name>A0A183MQI9_9TREM</name>
<protein>
    <submittedName>
        <fullName evidence="1">Uncharacterized protein</fullName>
    </submittedName>
</protein>
<dbReference type="PROSITE" id="PS50211">
    <property type="entry name" value="DENN"/>
    <property type="match status" value="1"/>
</dbReference>
<keyword evidence="2" id="KW-1185">Reference proteome</keyword>
<dbReference type="GO" id="GO:0005085">
    <property type="term" value="F:guanyl-nucleotide exchange factor activity"/>
    <property type="evidence" value="ECO:0007669"/>
    <property type="project" value="TreeGrafter"/>
</dbReference>
<dbReference type="InterPro" id="IPR001194">
    <property type="entry name" value="cDENN_dom"/>
</dbReference>
<dbReference type="EMBL" id="UZAI01017615">
    <property type="protein sequence ID" value="VDP27330.1"/>
    <property type="molecule type" value="Genomic_DNA"/>
</dbReference>